<protein>
    <recommendedName>
        <fullName evidence="3">Alpha/beta hydrolase family protein</fullName>
    </recommendedName>
</protein>
<dbReference type="Gene3D" id="3.40.50.1820">
    <property type="entry name" value="alpha/beta hydrolase"/>
    <property type="match status" value="1"/>
</dbReference>
<dbReference type="Pfam" id="PF06821">
    <property type="entry name" value="Ser_hydrolase"/>
    <property type="match status" value="1"/>
</dbReference>
<evidence type="ECO:0000313" key="2">
    <source>
        <dbReference type="Proteomes" id="UP000520814"/>
    </source>
</evidence>
<accession>A0A7W9STX4</accession>
<name>A0A7W9STX4_ARMRO</name>
<evidence type="ECO:0008006" key="3">
    <source>
        <dbReference type="Google" id="ProtNLM"/>
    </source>
</evidence>
<dbReference type="Proteomes" id="UP000520814">
    <property type="component" value="Unassembled WGS sequence"/>
</dbReference>
<dbReference type="AlphaFoldDB" id="A0A7W9STX4"/>
<dbReference type="InterPro" id="IPR010662">
    <property type="entry name" value="RBBP9/YdeN"/>
</dbReference>
<dbReference type="EMBL" id="JACHGW010000004">
    <property type="protein sequence ID" value="MBB6052268.1"/>
    <property type="molecule type" value="Genomic_DNA"/>
</dbReference>
<gene>
    <name evidence="1" type="ORF">HNQ39_004089</name>
</gene>
<dbReference type="PANTHER" id="PTHR15394">
    <property type="entry name" value="SERINE HYDROLASE RBBP9"/>
    <property type="match status" value="1"/>
</dbReference>
<dbReference type="GO" id="GO:0016787">
    <property type="term" value="F:hydrolase activity"/>
    <property type="evidence" value="ECO:0007669"/>
    <property type="project" value="InterPro"/>
</dbReference>
<proteinExistence type="predicted"/>
<dbReference type="PANTHER" id="PTHR15394:SF3">
    <property type="entry name" value="SERINE HYDROLASE RBBP9"/>
    <property type="match status" value="1"/>
</dbReference>
<dbReference type="SUPFAM" id="SSF53474">
    <property type="entry name" value="alpha/beta-Hydrolases"/>
    <property type="match status" value="1"/>
</dbReference>
<dbReference type="RefSeq" id="WP_184201000.1">
    <property type="nucleotide sequence ID" value="NZ_JACHGW010000004.1"/>
</dbReference>
<organism evidence="1 2">
    <name type="scientific">Armatimonas rosea</name>
    <dbReference type="NCBI Taxonomy" id="685828"/>
    <lineage>
        <taxon>Bacteria</taxon>
        <taxon>Bacillati</taxon>
        <taxon>Armatimonadota</taxon>
        <taxon>Armatimonadia</taxon>
        <taxon>Armatimonadales</taxon>
        <taxon>Armatimonadaceae</taxon>
        <taxon>Armatimonas</taxon>
    </lineage>
</organism>
<keyword evidence="2" id="KW-1185">Reference proteome</keyword>
<dbReference type="InterPro" id="IPR029058">
    <property type="entry name" value="AB_hydrolase_fold"/>
</dbReference>
<evidence type="ECO:0000313" key="1">
    <source>
        <dbReference type="EMBL" id="MBB6052268.1"/>
    </source>
</evidence>
<reference evidence="1 2" key="1">
    <citation type="submission" date="2020-08" db="EMBL/GenBank/DDBJ databases">
        <title>Genomic Encyclopedia of Type Strains, Phase IV (KMG-IV): sequencing the most valuable type-strain genomes for metagenomic binning, comparative biology and taxonomic classification.</title>
        <authorList>
            <person name="Goeker M."/>
        </authorList>
    </citation>
    <scope>NUCLEOTIDE SEQUENCE [LARGE SCALE GENOMIC DNA]</scope>
    <source>
        <strain evidence="1 2">DSM 23562</strain>
    </source>
</reference>
<sequence length="200" mass="21543">MSNKSTLILHGWGGNKPEHWQEHLAATLTAAGQTVHYPKLPEPTAPNLELWIAGQEAAFAAAGDPDNLTVVCHSLGAITYLHVASRATAKLAERVLLVAPPYVVPGIPPWSAPATVDTFFPPPLNADAIAKAATVTHLVGGNDDDYATWEQMETYAKRLGIECTMLPGAGHISPYWGYGKWEWVENWCLGSAELPPVAKK</sequence>
<comment type="caution">
    <text evidence="1">The sequence shown here is derived from an EMBL/GenBank/DDBJ whole genome shotgun (WGS) entry which is preliminary data.</text>
</comment>